<reference evidence="3" key="1">
    <citation type="journal article" date="2020" name="bioRxiv">
        <title>A rank-normalized archaeal taxonomy based on genome phylogeny resolves widespread incomplete and uneven classifications.</title>
        <authorList>
            <person name="Rinke C."/>
            <person name="Chuvochina M."/>
            <person name="Mussig A.J."/>
            <person name="Chaumeil P.-A."/>
            <person name="Waite D.W."/>
            <person name="Whitman W.B."/>
            <person name="Parks D.H."/>
            <person name="Hugenholtz P."/>
        </authorList>
    </citation>
    <scope>NUCLEOTIDE SEQUENCE [LARGE SCALE GENOMIC DNA]</scope>
</reference>
<organism evidence="2 3">
    <name type="scientific">Candidatus Iainarchaeum sp</name>
    <dbReference type="NCBI Taxonomy" id="3101447"/>
    <lineage>
        <taxon>Archaea</taxon>
        <taxon>Candidatus Iainarchaeota</taxon>
        <taxon>Candidatus Iainarchaeia</taxon>
        <taxon>Candidatus Iainarchaeales</taxon>
        <taxon>Candidatus Iainarchaeaceae</taxon>
        <taxon>Candidatus Iainarchaeum</taxon>
    </lineage>
</organism>
<proteinExistence type="predicted"/>
<comment type="caution">
    <text evidence="2">The sequence shown here is derived from an EMBL/GenBank/DDBJ whole genome shotgun (WGS) entry which is preliminary data.</text>
</comment>
<feature type="compositionally biased region" description="Basic residues" evidence="1">
    <location>
        <begin position="9"/>
        <end position="26"/>
    </location>
</feature>
<evidence type="ECO:0000256" key="1">
    <source>
        <dbReference type="SAM" id="MobiDB-lite"/>
    </source>
</evidence>
<feature type="region of interest" description="Disordered" evidence="1">
    <location>
        <begin position="1"/>
        <end position="27"/>
    </location>
</feature>
<protein>
    <submittedName>
        <fullName evidence="2">Uncharacterized protein</fullName>
    </submittedName>
</protein>
<dbReference type="Proteomes" id="UP000565078">
    <property type="component" value="Unassembled WGS sequence"/>
</dbReference>
<accession>A0A7J4J0G7</accession>
<sequence>MPMRGVTAQKRKRTTRQTKKSAKRKGVIAEVAKRIASIRRAKRGRGGAKSRKR</sequence>
<evidence type="ECO:0000313" key="3">
    <source>
        <dbReference type="Proteomes" id="UP000565078"/>
    </source>
</evidence>
<name>A0A7J4J0G7_9ARCH</name>
<dbReference type="AlphaFoldDB" id="A0A7J4J0G7"/>
<gene>
    <name evidence="2" type="ORF">HA254_04355</name>
</gene>
<dbReference type="EMBL" id="DUGC01000067">
    <property type="protein sequence ID" value="HIH09875.1"/>
    <property type="molecule type" value="Genomic_DNA"/>
</dbReference>
<evidence type="ECO:0000313" key="2">
    <source>
        <dbReference type="EMBL" id="HIH09875.1"/>
    </source>
</evidence>